<reference evidence="12" key="3">
    <citation type="submission" date="2025-09" db="UniProtKB">
        <authorList>
            <consortium name="Ensembl"/>
        </authorList>
    </citation>
    <scope>IDENTIFICATION</scope>
</reference>
<dbReference type="InterPro" id="IPR036291">
    <property type="entry name" value="NAD(P)-bd_dom_sf"/>
</dbReference>
<dbReference type="GeneTree" id="ENSGT00940000165309"/>
<comment type="pathway">
    <text evidence="9">Carbohydrate metabolism; D-arabinitol metabolism.</text>
</comment>
<dbReference type="GO" id="GO:0005975">
    <property type="term" value="P:carbohydrate metabolic process"/>
    <property type="evidence" value="ECO:0007669"/>
    <property type="project" value="UniProtKB-ARBA"/>
</dbReference>
<evidence type="ECO:0000256" key="3">
    <source>
        <dbReference type="ARBA" id="ARBA00022603"/>
    </source>
</evidence>
<evidence type="ECO:0000256" key="2">
    <source>
        <dbReference type="ARBA" id="ARBA00006484"/>
    </source>
</evidence>
<evidence type="ECO:0000256" key="1">
    <source>
        <dbReference type="ARBA" id="ARBA00005194"/>
    </source>
</evidence>
<keyword evidence="5" id="KW-0949">S-adenosyl-L-methionine</keyword>
<dbReference type="EC" id="1.1.1.250" evidence="10"/>
<dbReference type="Gene3D" id="3.40.50.150">
    <property type="entry name" value="Vaccinia Virus protein VP39"/>
    <property type="match status" value="1"/>
</dbReference>
<dbReference type="FunFam" id="3.40.50.720:FF:000240">
    <property type="entry name" value="SDR family oxidoreductase"/>
    <property type="match status" value="1"/>
</dbReference>
<reference evidence="12" key="1">
    <citation type="submission" date="2021-04" db="EMBL/GenBank/DDBJ databases">
        <authorList>
            <consortium name="Wellcome Sanger Institute Data Sharing"/>
        </authorList>
    </citation>
    <scope>NUCLEOTIDE SEQUENCE [LARGE SCALE GENOMIC DNA]</scope>
</reference>
<keyword evidence="7" id="KW-0276">Fatty acid metabolism</keyword>
<evidence type="ECO:0000313" key="12">
    <source>
        <dbReference type="Ensembl" id="ENSATEP00000012541.2"/>
    </source>
</evidence>
<dbReference type="AlphaFoldDB" id="A0A3Q1JC00"/>
<evidence type="ECO:0000313" key="13">
    <source>
        <dbReference type="Proteomes" id="UP000265040"/>
    </source>
</evidence>
<dbReference type="Proteomes" id="UP000265040">
    <property type="component" value="Chromosome 5"/>
</dbReference>
<dbReference type="PROSITE" id="PS51682">
    <property type="entry name" value="SAM_OMT_I"/>
    <property type="match status" value="1"/>
</dbReference>
<keyword evidence="13" id="KW-1185">Reference proteome</keyword>
<dbReference type="SUPFAM" id="SSF53335">
    <property type="entry name" value="S-adenosyl-L-methionine-dependent methyltransferases"/>
    <property type="match status" value="1"/>
</dbReference>
<dbReference type="InterPro" id="IPR029063">
    <property type="entry name" value="SAM-dependent_MTases_sf"/>
</dbReference>
<keyword evidence="7" id="KW-0275">Fatty acid biosynthesis</keyword>
<keyword evidence="6" id="KW-0560">Oxidoreductase</keyword>
<dbReference type="GO" id="GO:0032259">
    <property type="term" value="P:methylation"/>
    <property type="evidence" value="ECO:0007669"/>
    <property type="project" value="UniProtKB-KW"/>
</dbReference>
<evidence type="ECO:0000256" key="4">
    <source>
        <dbReference type="ARBA" id="ARBA00022679"/>
    </source>
</evidence>
<dbReference type="InParanoid" id="A0A3Q1JC00"/>
<proteinExistence type="inferred from homology"/>
<evidence type="ECO:0000256" key="9">
    <source>
        <dbReference type="ARBA" id="ARBA00060719"/>
    </source>
</evidence>
<dbReference type="GO" id="GO:0047038">
    <property type="term" value="F:D-arabinitol 2-dehydrogenase activity"/>
    <property type="evidence" value="ECO:0007669"/>
    <property type="project" value="UniProtKB-EC"/>
</dbReference>
<evidence type="ECO:0000256" key="7">
    <source>
        <dbReference type="ARBA" id="ARBA00023160"/>
    </source>
</evidence>
<dbReference type="PRINTS" id="PR00080">
    <property type="entry name" value="SDRFAMILY"/>
</dbReference>
<dbReference type="PANTHER" id="PTHR42760:SF115">
    <property type="entry name" value="3-OXOACYL-[ACYL-CARRIER-PROTEIN] REDUCTASE FABG"/>
    <property type="match status" value="1"/>
</dbReference>
<sequence>MPVDKVPDTPVEVLVDLLTKAKDIATASVNVPEELRSHLQKALDIASGLDPYLEKMTTQESEPLAELYQKTVSHDWDQVHKEGKTMFRLPRECITGHVEGQTLKMLIHMSQAKRVLEIGMFTGYGALSMAEGLPEDGCLIACELEPYLKEFAQPFFDKSPHGKKIIVKTGSAMDTLKVNSFDMVFIDADKNNYINYYKLYPGEQPAEITRGHVCRQLPCSKPRFILKTPQTTMDWRCEISTSMSLKIHLFLFYVNNVLLVSKVIIPLRDGISIIRRVSLGKITDDEVFRGVKGRSILDRMRLDGKVAYVTGAGQGIGRAFAHALGEAGAKVAVVDLDKVKAGTVATELFLKGINAISITADISKSGDVQRMIDTIVSKWGTIHVACNNAGINMNSASEDTSLEELLVAYQCHNAVFNAAGRVMLKQGYGKIINTASMASLIVPHPQKQLSYNTSKAGVVKLTQTLGTEWIDRGVRVNCISPGIVDTPLIHSESLRPLVQRWLSDIPAGRLAQVTDLQAAVVYLASDASDYMTGHNLVIEGGQSLW</sequence>
<dbReference type="GO" id="GO:0008171">
    <property type="term" value="F:O-methyltransferase activity"/>
    <property type="evidence" value="ECO:0007669"/>
    <property type="project" value="InterPro"/>
</dbReference>
<keyword evidence="3" id="KW-0489">Methyltransferase</keyword>
<evidence type="ECO:0000256" key="10">
    <source>
        <dbReference type="ARBA" id="ARBA00066831"/>
    </source>
</evidence>
<dbReference type="PANTHER" id="PTHR42760">
    <property type="entry name" value="SHORT-CHAIN DEHYDROGENASES/REDUCTASES FAMILY MEMBER"/>
    <property type="match status" value="1"/>
</dbReference>
<organism evidence="12 13">
    <name type="scientific">Anabas testudineus</name>
    <name type="common">Climbing perch</name>
    <name type="synonym">Anthias testudineus</name>
    <dbReference type="NCBI Taxonomy" id="64144"/>
    <lineage>
        <taxon>Eukaryota</taxon>
        <taxon>Metazoa</taxon>
        <taxon>Chordata</taxon>
        <taxon>Craniata</taxon>
        <taxon>Vertebrata</taxon>
        <taxon>Euteleostomi</taxon>
        <taxon>Actinopterygii</taxon>
        <taxon>Neopterygii</taxon>
        <taxon>Teleostei</taxon>
        <taxon>Neoteleostei</taxon>
        <taxon>Acanthomorphata</taxon>
        <taxon>Anabantaria</taxon>
        <taxon>Anabantiformes</taxon>
        <taxon>Anabantoidei</taxon>
        <taxon>Anabantidae</taxon>
        <taxon>Anabas</taxon>
    </lineage>
</organism>
<evidence type="ECO:0000256" key="6">
    <source>
        <dbReference type="ARBA" id="ARBA00023002"/>
    </source>
</evidence>
<accession>A0A3Q1JC00</accession>
<comment type="pathway">
    <text evidence="1">Lipid metabolism; fatty acid biosynthesis.</text>
</comment>
<keyword evidence="7" id="KW-0444">Lipid biosynthesis</keyword>
<comment type="similarity">
    <text evidence="2">Belongs to the short-chain dehydrogenases/reductases (SDR) family.</text>
</comment>
<dbReference type="Ensembl" id="ENSATET00000012747.3">
    <property type="protein sequence ID" value="ENSATEP00000012541.2"/>
    <property type="gene ID" value="ENSATEG00000008721.3"/>
</dbReference>
<dbReference type="GO" id="GO:0006633">
    <property type="term" value="P:fatty acid biosynthetic process"/>
    <property type="evidence" value="ECO:0007669"/>
    <property type="project" value="UniProtKB-KW"/>
</dbReference>
<name>A0A3Q1JC00_ANATE</name>
<dbReference type="Pfam" id="PF01596">
    <property type="entry name" value="Methyltransf_3"/>
    <property type="match status" value="1"/>
</dbReference>
<dbReference type="SUPFAM" id="SSF51735">
    <property type="entry name" value="NAD(P)-binding Rossmann-fold domains"/>
    <property type="match status" value="1"/>
</dbReference>
<dbReference type="Gene3D" id="3.40.50.720">
    <property type="entry name" value="NAD(P)-binding Rossmann-like Domain"/>
    <property type="match status" value="1"/>
</dbReference>
<dbReference type="PRINTS" id="PR00081">
    <property type="entry name" value="GDHRDH"/>
</dbReference>
<keyword evidence="4" id="KW-0808">Transferase</keyword>
<protein>
    <recommendedName>
        <fullName evidence="11">D-arabinitol 2-dehydrogenase [ribulose-forming]</fullName>
        <ecNumber evidence="10">1.1.1.250</ecNumber>
    </recommendedName>
</protein>
<dbReference type="STRING" id="64144.ENSATEP00000012541"/>
<keyword evidence="7" id="KW-0443">Lipid metabolism</keyword>
<dbReference type="InterPro" id="IPR002935">
    <property type="entry name" value="SAM_O-MeTrfase"/>
</dbReference>
<reference evidence="12" key="2">
    <citation type="submission" date="2025-08" db="UniProtKB">
        <authorList>
            <consortium name="Ensembl"/>
        </authorList>
    </citation>
    <scope>IDENTIFICATION</scope>
</reference>
<dbReference type="Pfam" id="PF13561">
    <property type="entry name" value="adh_short_C2"/>
    <property type="match status" value="1"/>
</dbReference>
<evidence type="ECO:0000256" key="11">
    <source>
        <dbReference type="ARBA" id="ARBA00070881"/>
    </source>
</evidence>
<evidence type="ECO:0000256" key="5">
    <source>
        <dbReference type="ARBA" id="ARBA00022691"/>
    </source>
</evidence>
<evidence type="ECO:0000256" key="8">
    <source>
        <dbReference type="ARBA" id="ARBA00023453"/>
    </source>
</evidence>
<comment type="similarity">
    <text evidence="8">Belongs to the class I-like SAM-binding methyltransferase superfamily. Cation-dependent O-methyltransferase family.</text>
</comment>
<dbReference type="InterPro" id="IPR002347">
    <property type="entry name" value="SDR_fam"/>
</dbReference>